<accession>A0A5J6WQG2</accession>
<feature type="active site" description="Nucleophile" evidence="7">
    <location>
        <position position="337"/>
    </location>
</feature>
<evidence type="ECO:0000256" key="6">
    <source>
        <dbReference type="ARBA" id="ARBA00023316"/>
    </source>
</evidence>
<dbReference type="UniPathway" id="UPA00219"/>
<feature type="active site" description="Proton donor/acceptor" evidence="7">
    <location>
        <position position="318"/>
    </location>
</feature>
<dbReference type="Proteomes" id="UP000327424">
    <property type="component" value="Chromosome"/>
</dbReference>
<comment type="pathway">
    <text evidence="1 7">Cell wall biogenesis; peptidoglycan biosynthesis.</text>
</comment>
<keyword evidence="6 7" id="KW-0961">Cell wall biogenesis/degradation</keyword>
<evidence type="ECO:0000256" key="2">
    <source>
        <dbReference type="ARBA" id="ARBA00005992"/>
    </source>
</evidence>
<keyword evidence="5 7" id="KW-0573">Peptidoglycan synthesis</keyword>
<dbReference type="InterPro" id="IPR036366">
    <property type="entry name" value="PGBDSf"/>
</dbReference>
<evidence type="ECO:0000256" key="3">
    <source>
        <dbReference type="ARBA" id="ARBA00022679"/>
    </source>
</evidence>
<proteinExistence type="inferred from homology"/>
<keyword evidence="4 7" id="KW-0133">Cell shape</keyword>
<gene>
    <name evidence="9" type="ORF">FR932_06405</name>
</gene>
<dbReference type="EMBL" id="CP044399">
    <property type="protein sequence ID" value="QFI40227.1"/>
    <property type="molecule type" value="Genomic_DNA"/>
</dbReference>
<dbReference type="InterPro" id="IPR005490">
    <property type="entry name" value="LD_TPept_cat_dom"/>
</dbReference>
<dbReference type="GO" id="GO:0071555">
    <property type="term" value="P:cell wall organization"/>
    <property type="evidence" value="ECO:0007669"/>
    <property type="project" value="UniProtKB-UniRule"/>
</dbReference>
<name>A0A5J6WQG2_MORMI</name>
<dbReference type="SUPFAM" id="SSF47090">
    <property type="entry name" value="PGBD-like"/>
    <property type="match status" value="1"/>
</dbReference>
<evidence type="ECO:0000256" key="5">
    <source>
        <dbReference type="ARBA" id="ARBA00022984"/>
    </source>
</evidence>
<dbReference type="GO" id="GO:0008360">
    <property type="term" value="P:regulation of cell shape"/>
    <property type="evidence" value="ECO:0007669"/>
    <property type="project" value="UniProtKB-UniRule"/>
</dbReference>
<keyword evidence="10" id="KW-1185">Reference proteome</keyword>
<evidence type="ECO:0000313" key="10">
    <source>
        <dbReference type="Proteomes" id="UP000327424"/>
    </source>
</evidence>
<dbReference type="PANTHER" id="PTHR41533:SF1">
    <property type="entry name" value="L,D-TRANSPEPTIDASE YCBB-RELATED"/>
    <property type="match status" value="1"/>
</dbReference>
<organism evidence="9 10">
    <name type="scientific">Moritella marina ATCC 15381</name>
    <dbReference type="NCBI Taxonomy" id="1202962"/>
    <lineage>
        <taxon>Bacteria</taxon>
        <taxon>Pseudomonadati</taxon>
        <taxon>Pseudomonadota</taxon>
        <taxon>Gammaproteobacteria</taxon>
        <taxon>Alteromonadales</taxon>
        <taxon>Moritellaceae</taxon>
        <taxon>Moritella</taxon>
    </lineage>
</organism>
<evidence type="ECO:0000256" key="1">
    <source>
        <dbReference type="ARBA" id="ARBA00004752"/>
    </source>
</evidence>
<dbReference type="InterPro" id="IPR036365">
    <property type="entry name" value="PGBD-like_sf"/>
</dbReference>
<evidence type="ECO:0000256" key="7">
    <source>
        <dbReference type="PROSITE-ProRule" id="PRU01373"/>
    </source>
</evidence>
<dbReference type="Pfam" id="PF03734">
    <property type="entry name" value="YkuD"/>
    <property type="match status" value="1"/>
</dbReference>
<dbReference type="SUPFAM" id="SSF141523">
    <property type="entry name" value="L,D-transpeptidase catalytic domain-like"/>
    <property type="match status" value="1"/>
</dbReference>
<dbReference type="OrthoDB" id="9778545at2"/>
<protein>
    <submittedName>
        <fullName evidence="9">L,D-transpeptidase family protein</fullName>
    </submittedName>
</protein>
<dbReference type="InterPro" id="IPR052905">
    <property type="entry name" value="LD-transpeptidase_YkuD-like"/>
</dbReference>
<dbReference type="Gene3D" id="1.10.101.10">
    <property type="entry name" value="PGBD-like superfamily/PGBD"/>
    <property type="match status" value="1"/>
</dbReference>
<dbReference type="InterPro" id="IPR038063">
    <property type="entry name" value="Transpep_catalytic_dom"/>
</dbReference>
<reference evidence="9 10" key="1">
    <citation type="submission" date="2019-09" db="EMBL/GenBank/DDBJ databases">
        <title>Hybrid Assembly of the complete Genome of the Deep-Sea Bacterium Moritella marina from long Nanopore and Illumina reads.</title>
        <authorList>
            <person name="Magin S."/>
            <person name="Georgoulis A."/>
            <person name="Papadimitriou K."/>
            <person name="Iliakis G."/>
            <person name="Vorgias C.E."/>
        </authorList>
    </citation>
    <scope>NUCLEOTIDE SEQUENCE [LARGE SCALE GENOMIC DNA]</scope>
    <source>
        <strain evidence="9 10">MP-1</strain>
    </source>
</reference>
<dbReference type="PANTHER" id="PTHR41533">
    <property type="entry name" value="L,D-TRANSPEPTIDASE HI_1667-RELATED"/>
    <property type="match status" value="1"/>
</dbReference>
<dbReference type="Gene3D" id="2.40.440.10">
    <property type="entry name" value="L,D-transpeptidase catalytic domain-like"/>
    <property type="match status" value="1"/>
</dbReference>
<keyword evidence="3" id="KW-0808">Transferase</keyword>
<dbReference type="GO" id="GO:0016740">
    <property type="term" value="F:transferase activity"/>
    <property type="evidence" value="ECO:0007669"/>
    <property type="project" value="UniProtKB-KW"/>
</dbReference>
<dbReference type="Pfam" id="PF01471">
    <property type="entry name" value="PG_binding_1"/>
    <property type="match status" value="1"/>
</dbReference>
<evidence type="ECO:0000313" key="9">
    <source>
        <dbReference type="EMBL" id="QFI40227.1"/>
    </source>
</evidence>
<feature type="domain" description="L,D-TPase catalytic" evidence="8">
    <location>
        <begin position="186"/>
        <end position="367"/>
    </location>
</feature>
<dbReference type="InterPro" id="IPR002477">
    <property type="entry name" value="Peptidoglycan-bd-like"/>
</dbReference>
<dbReference type="GO" id="GO:0004180">
    <property type="term" value="F:carboxypeptidase activity"/>
    <property type="evidence" value="ECO:0007669"/>
    <property type="project" value="UniProtKB-ARBA"/>
</dbReference>
<dbReference type="KEGG" id="mmaa:FR932_06405"/>
<dbReference type="PROSITE" id="PS52029">
    <property type="entry name" value="LD_TPASE"/>
    <property type="match status" value="1"/>
</dbReference>
<sequence>MVIAFAYSQQALAWSADHISIVGVDEGEDIAQTINDRYAVVHHPNKQLDHLLPVINDRTSVPMSKQARQFSSRVSYLNWLESQYPWNEIKLSGLLRIGDRSPEIHEIHSRLTLLGDSETSIQLSGIYSSDIAIAVRHFQRRHGLEADGVIGPATLKWLNVNPQRRAKLLTINMDEKMDYMANLGPRYLLVNIPAYELLLSDNGEIALRSRVIVGKPKKPTPILSSEIKSMVINPSWRVPRSILEDDLLPKLKLNGDFINQRNFTVFNYENKQVERTADEWEVLAGGTFPYRLEQMPGTNNALGRYKFYFPNNFSVYLHDTTNPKLFNNTNRALSSGCIRIEKVDELADWVANSLVDNKSLWTRLKISRNTTKWFPLNDVLPVHLVYWTAWMDDSGLSQYRDDIYALQR</sequence>
<evidence type="ECO:0000256" key="4">
    <source>
        <dbReference type="ARBA" id="ARBA00022960"/>
    </source>
</evidence>
<comment type="similarity">
    <text evidence="2">Belongs to the YkuD family.</text>
</comment>
<evidence type="ECO:0000259" key="8">
    <source>
        <dbReference type="PROSITE" id="PS52029"/>
    </source>
</evidence>
<dbReference type="GO" id="GO:0009252">
    <property type="term" value="P:peptidoglycan biosynthetic process"/>
    <property type="evidence" value="ECO:0007669"/>
    <property type="project" value="UniProtKB-UniPathway"/>
</dbReference>
<dbReference type="AlphaFoldDB" id="A0A5J6WQG2"/>
<dbReference type="CDD" id="cd16913">
    <property type="entry name" value="YkuD_like"/>
    <property type="match status" value="1"/>
</dbReference>